<proteinExistence type="predicted"/>
<dbReference type="KEGG" id="vg:55614723"/>
<evidence type="ECO:0000313" key="2">
    <source>
        <dbReference type="Proteomes" id="UP000294655"/>
    </source>
</evidence>
<organism evidence="1 2">
    <name type="scientific">Stenotrophomonas phage YB07</name>
    <dbReference type="NCBI Taxonomy" id="2555548"/>
    <lineage>
        <taxon>Viruses</taxon>
        <taxon>Duplodnaviria</taxon>
        <taxon>Heunggongvirae</taxon>
        <taxon>Uroviricota</taxon>
        <taxon>Caudoviricetes</taxon>
        <taxon>Menderavirus</taxon>
        <taxon>Menderavirus IMESM1</taxon>
    </lineage>
</organism>
<reference evidence="1 2" key="1">
    <citation type="submission" date="2019-02" db="EMBL/GenBank/DDBJ databases">
        <authorList>
            <person name="He Y."/>
            <person name="Shi H."/>
            <person name="Li J."/>
            <person name="Sun Y."/>
        </authorList>
    </citation>
    <scope>NUCLEOTIDE SEQUENCE [LARGE SCALE GENOMIC DNA]</scope>
</reference>
<accession>A0A482ICV7</accession>
<evidence type="ECO:0000313" key="1">
    <source>
        <dbReference type="EMBL" id="QBP06249.1"/>
    </source>
</evidence>
<sequence>MGGNVVINGMSARRIEVETLEQLVNLNHEVAILMHRLQMEPGSYFPTGSYRAMLENFSRVHHSKPTLGDVDIAVHKDSKGHIMSMLPKLEAIDTIAGWKVSGSNIIVLTNTGEQIDLELTDGSAWSLWIRQSDIADLDCGIKGFANIFLFRALTSLTVKDFPGLGEMNEYAFSLNGLRRKVEMNGAVAEVLPSSKVKPNDYITDPGTILQILLADRCFQPVSKIIPSDVWEVSSSFVKLWAFVCSWIKSKSDLDKISNALYDLLYSDKAQSLYRDDPERDAQEKDAIWKEFQRTLMMNKASVAYED</sequence>
<dbReference type="GeneID" id="55614723"/>
<name>A0A482ICV7_9CAUD</name>
<dbReference type="RefSeq" id="YP_009844399.1">
    <property type="nucleotide sequence ID" value="NC_048755.1"/>
</dbReference>
<dbReference type="EMBL" id="MK580972">
    <property type="protein sequence ID" value="QBP06249.1"/>
    <property type="molecule type" value="Genomic_DNA"/>
</dbReference>
<protein>
    <submittedName>
        <fullName evidence="1">Uncharacterized protein</fullName>
    </submittedName>
</protein>
<dbReference type="Proteomes" id="UP000294655">
    <property type="component" value="Segment"/>
</dbReference>